<evidence type="ECO:0000313" key="1">
    <source>
        <dbReference type="EMBL" id="AXA33313.1"/>
    </source>
</evidence>
<dbReference type="KEGG" id="fad:CDH04_02285"/>
<sequence>MASILLNKKDFYAWIKNNDLKKMYLKIVGPTKESCISFKLLEMCGSMTSALNFLKDFYESPFTSKFEYLINEVKYIDNPMGNTDSISKISERSEGADAFIKEHYKSVYFNDSEISMTKSFYARKTKNSKLYKNYLNKYSKDIKSPFPEFFYDRDDLYYEKNKEDFLIYDPQVIEKKLIKFWINEHGLYMLYVFILSKVFGLSLPENQVFHDKFKSSKKKKSFERDIDMRFNFDYLSQLSHICSLIKSDS</sequence>
<proteinExistence type="predicted"/>
<evidence type="ECO:0000313" key="2">
    <source>
        <dbReference type="Proteomes" id="UP000251120"/>
    </source>
</evidence>
<organism evidence="1 2">
    <name type="scientific">Francisella adeliensis</name>
    <dbReference type="NCBI Taxonomy" id="2007306"/>
    <lineage>
        <taxon>Bacteria</taxon>
        <taxon>Pseudomonadati</taxon>
        <taxon>Pseudomonadota</taxon>
        <taxon>Gammaproteobacteria</taxon>
        <taxon>Thiotrichales</taxon>
        <taxon>Francisellaceae</taxon>
        <taxon>Francisella</taxon>
    </lineage>
</organism>
<accession>A0A2Z4XY01</accession>
<dbReference type="AlphaFoldDB" id="A0A2Z4XY01"/>
<protein>
    <submittedName>
        <fullName evidence="1">Uncharacterized protein</fullName>
    </submittedName>
</protein>
<reference evidence="1 2" key="1">
    <citation type="submission" date="2017-06" db="EMBL/GenBank/DDBJ databases">
        <title>Complete genome of Francisella adeliensis.</title>
        <authorList>
            <person name="Vallesi A."/>
            <person name="Sjodin A."/>
        </authorList>
    </citation>
    <scope>NUCLEOTIDE SEQUENCE [LARGE SCALE GENOMIC DNA]</scope>
    <source>
        <strain evidence="1 2">FDC440</strain>
    </source>
</reference>
<gene>
    <name evidence="1" type="ORF">CDH04_02285</name>
</gene>
<dbReference type="EMBL" id="CP021781">
    <property type="protein sequence ID" value="AXA33313.1"/>
    <property type="molecule type" value="Genomic_DNA"/>
</dbReference>
<dbReference type="Proteomes" id="UP000251120">
    <property type="component" value="Chromosome"/>
</dbReference>
<name>A0A2Z4XY01_9GAMM</name>